<dbReference type="OrthoDB" id="960668at2"/>
<dbReference type="Gene3D" id="3.40.1460.10">
    <property type="entry name" value="Nuclease A inhibitor-like"/>
    <property type="match status" value="1"/>
</dbReference>
<dbReference type="RefSeq" id="WP_114065129.1">
    <property type="nucleotide sequence ID" value="NZ_CP030850.1"/>
</dbReference>
<reference evidence="1 2" key="1">
    <citation type="submission" date="2018-07" db="EMBL/GenBank/DDBJ databases">
        <title>Genome sequencing of Runella.</title>
        <authorList>
            <person name="Baek M.-G."/>
            <person name="Yi H."/>
        </authorList>
    </citation>
    <scope>NUCLEOTIDE SEQUENCE [LARGE SCALE GENOMIC DNA]</scope>
    <source>
        <strain evidence="1 2">HYN0085</strain>
    </source>
</reference>
<evidence type="ECO:0000313" key="1">
    <source>
        <dbReference type="EMBL" id="AXE16342.1"/>
    </source>
</evidence>
<dbReference type="EMBL" id="CP030850">
    <property type="protein sequence ID" value="AXE16342.1"/>
    <property type="molecule type" value="Genomic_DNA"/>
</dbReference>
<protein>
    <submittedName>
        <fullName evidence="1">Nuclease</fullName>
    </submittedName>
</protein>
<dbReference type="InterPro" id="IPR012489">
    <property type="entry name" value="NucleaseA_inhib-like"/>
</dbReference>
<evidence type="ECO:0000313" key="2">
    <source>
        <dbReference type="Proteomes" id="UP000251993"/>
    </source>
</evidence>
<name>A0A344TCH1_9BACT</name>
<dbReference type="AlphaFoldDB" id="A0A344TCH1"/>
<dbReference type="Proteomes" id="UP000251993">
    <property type="component" value="Chromosome"/>
</dbReference>
<dbReference type="SUPFAM" id="SSF82602">
    <property type="entry name" value="Nuclease A inhibitor (NuiA)"/>
    <property type="match status" value="1"/>
</dbReference>
<sequence length="151" mass="17395">MENNQQENIPSPVSMESGIKTEVILEVTNLVKNLFYPSESDEPIEWFKFNANVKEGLTVSDLEFFLGYPPSVKAEEIPTENFWEPLLAVEEWYGDEERAQVENFKSVKQLLETNLNHLKAFRVGQIEIDLYLVGQLNEKEWGGLKTLLVET</sequence>
<dbReference type="KEGG" id="run:DR864_00685"/>
<proteinExistence type="predicted"/>
<dbReference type="InterPro" id="IPR036587">
    <property type="entry name" value="NucleaseA_inhib-like_sf"/>
</dbReference>
<organism evidence="1 2">
    <name type="scientific">Runella rosea</name>
    <dbReference type="NCBI Taxonomy" id="2259595"/>
    <lineage>
        <taxon>Bacteria</taxon>
        <taxon>Pseudomonadati</taxon>
        <taxon>Bacteroidota</taxon>
        <taxon>Cytophagia</taxon>
        <taxon>Cytophagales</taxon>
        <taxon>Spirosomataceae</taxon>
        <taxon>Runella</taxon>
    </lineage>
</organism>
<gene>
    <name evidence="1" type="ORF">DR864_00685</name>
</gene>
<keyword evidence="2" id="KW-1185">Reference proteome</keyword>
<dbReference type="Pfam" id="PF07924">
    <property type="entry name" value="NuiA"/>
    <property type="match status" value="1"/>
</dbReference>
<accession>A0A344TCH1</accession>